<dbReference type="Proteomes" id="UP000199077">
    <property type="component" value="Chromosome I"/>
</dbReference>
<feature type="region of interest" description="Disordered" evidence="1">
    <location>
        <begin position="43"/>
        <end position="65"/>
    </location>
</feature>
<gene>
    <name evidence="2" type="ORF">SAMN04489867_2339</name>
</gene>
<keyword evidence="3" id="KW-1185">Reference proteome</keyword>
<dbReference type="EMBL" id="LT629711">
    <property type="protein sequence ID" value="SDP40464.1"/>
    <property type="molecule type" value="Genomic_DNA"/>
</dbReference>
<reference evidence="3" key="1">
    <citation type="submission" date="2016-10" db="EMBL/GenBank/DDBJ databases">
        <authorList>
            <person name="Varghese N."/>
            <person name="Submissions S."/>
        </authorList>
    </citation>
    <scope>NUCLEOTIDE SEQUENCE [LARGE SCALE GENOMIC DNA]</scope>
    <source>
        <strain evidence="3">DSM 22329</strain>
    </source>
</reference>
<proteinExistence type="predicted"/>
<organism evidence="2 3">
    <name type="scientific">Pedococcus dokdonensis</name>
    <dbReference type="NCBI Taxonomy" id="443156"/>
    <lineage>
        <taxon>Bacteria</taxon>
        <taxon>Bacillati</taxon>
        <taxon>Actinomycetota</taxon>
        <taxon>Actinomycetes</taxon>
        <taxon>Micrococcales</taxon>
        <taxon>Intrasporangiaceae</taxon>
        <taxon>Pedococcus</taxon>
    </lineage>
</organism>
<evidence type="ECO:0000313" key="3">
    <source>
        <dbReference type="Proteomes" id="UP000199077"/>
    </source>
</evidence>
<sequence length="65" mass="7074">MTEMTMSVLAVHRAVAAEAQHTSHVMAYDHALAKRLARRARAARWRRTTTGQAAARPSAAISAEC</sequence>
<dbReference type="AlphaFoldDB" id="A0A1H0SFF8"/>
<evidence type="ECO:0000256" key="1">
    <source>
        <dbReference type="SAM" id="MobiDB-lite"/>
    </source>
</evidence>
<accession>A0A1H0SFF8</accession>
<protein>
    <submittedName>
        <fullName evidence="2">Uncharacterized protein</fullName>
    </submittedName>
</protein>
<evidence type="ECO:0000313" key="2">
    <source>
        <dbReference type="EMBL" id="SDP40464.1"/>
    </source>
</evidence>
<name>A0A1H0SFF8_9MICO</name>
<feature type="compositionally biased region" description="Low complexity" evidence="1">
    <location>
        <begin position="48"/>
        <end position="65"/>
    </location>
</feature>
<dbReference type="RefSeq" id="WP_157693013.1">
    <property type="nucleotide sequence ID" value="NZ_LT629711.1"/>
</dbReference>